<comment type="caution">
    <text evidence="1">The sequence shown here is derived from an EMBL/GenBank/DDBJ whole genome shotgun (WGS) entry which is preliminary data.</text>
</comment>
<dbReference type="EMBL" id="JBBWRZ010000011">
    <property type="protein sequence ID" value="KAK8225747.1"/>
    <property type="molecule type" value="Genomic_DNA"/>
</dbReference>
<gene>
    <name evidence="1" type="ORF">HDK90DRAFT_66092</name>
</gene>
<organism evidence="1 2">
    <name type="scientific">Phyllosticta capitalensis</name>
    <dbReference type="NCBI Taxonomy" id="121624"/>
    <lineage>
        <taxon>Eukaryota</taxon>
        <taxon>Fungi</taxon>
        <taxon>Dikarya</taxon>
        <taxon>Ascomycota</taxon>
        <taxon>Pezizomycotina</taxon>
        <taxon>Dothideomycetes</taxon>
        <taxon>Dothideomycetes incertae sedis</taxon>
        <taxon>Botryosphaeriales</taxon>
        <taxon>Phyllostictaceae</taxon>
        <taxon>Phyllosticta</taxon>
    </lineage>
</organism>
<evidence type="ECO:0000313" key="2">
    <source>
        <dbReference type="Proteomes" id="UP001492380"/>
    </source>
</evidence>
<name>A0ABR1YD15_9PEZI</name>
<dbReference type="Proteomes" id="UP001492380">
    <property type="component" value="Unassembled WGS sequence"/>
</dbReference>
<protein>
    <submittedName>
        <fullName evidence="1">Uncharacterized protein</fullName>
    </submittedName>
</protein>
<sequence>MLARAPFRCRGTVHGGVASMRLRESDARCESTFFVSFLRVQSLLFKPVNVLRSRSWAHIEMSWTDLERQTPSPYLPTFARLIDATRQLRPRCGAAPVFLSLSLDRRGRARVCRHGRSRKAMWSRRSWTVEMPTDDRQQDAQWLRCLRRCVVSARRHARRSGVSKISKHNGLLLAVLSAPSSLCVFESNAKKHFFLPHIGGLHREGKPSKMLSLHTCTPCHASCGRQSQSLTTARKAASRSRGKSISTLTGLPNAVSSSLSIHRLHPLGHFLRVHLTPTPSRHPSILWLPCSALPYPYEKMCCLRHFFVGTREMDT</sequence>
<evidence type="ECO:0000313" key="1">
    <source>
        <dbReference type="EMBL" id="KAK8225747.1"/>
    </source>
</evidence>
<keyword evidence="2" id="KW-1185">Reference proteome</keyword>
<proteinExistence type="predicted"/>
<reference evidence="1 2" key="1">
    <citation type="submission" date="2024-04" db="EMBL/GenBank/DDBJ databases">
        <title>Phyllosticta paracitricarpa is synonymous to the EU quarantine fungus P. citricarpa based on phylogenomic analyses.</title>
        <authorList>
            <consortium name="Lawrence Berkeley National Laboratory"/>
            <person name="Van Ingen-Buijs V.A."/>
            <person name="Van Westerhoven A.C."/>
            <person name="Haridas S."/>
            <person name="Skiadas P."/>
            <person name="Martin F."/>
            <person name="Groenewald J.Z."/>
            <person name="Crous P.W."/>
            <person name="Seidl M.F."/>
        </authorList>
    </citation>
    <scope>NUCLEOTIDE SEQUENCE [LARGE SCALE GENOMIC DNA]</scope>
    <source>
        <strain evidence="1 2">CBS 123374</strain>
    </source>
</reference>
<accession>A0ABR1YD15</accession>